<dbReference type="GO" id="GO:0006744">
    <property type="term" value="P:ubiquinone biosynthetic process"/>
    <property type="evidence" value="ECO:0007669"/>
    <property type="project" value="UniProtKB-UniRule"/>
</dbReference>
<evidence type="ECO:0000313" key="3">
    <source>
        <dbReference type="EMBL" id="MBJ7266283.1"/>
    </source>
</evidence>
<evidence type="ECO:0000313" key="4">
    <source>
        <dbReference type="EMBL" id="MBJ7316422.1"/>
    </source>
</evidence>
<dbReference type="InterPro" id="IPR003033">
    <property type="entry name" value="SCP2_sterol-bd_dom"/>
</dbReference>
<dbReference type="InterPro" id="IPR036527">
    <property type="entry name" value="SCP2_sterol-bd_dom_sf"/>
</dbReference>
<gene>
    <name evidence="1" type="primary">ubiT</name>
    <name evidence="3" type="ORF">JHC10_04915</name>
    <name evidence="4" type="ORF">JHC11_10565</name>
</gene>
<dbReference type="InterPro" id="IPR016830">
    <property type="entry name" value="UbiT"/>
</dbReference>
<protein>
    <recommendedName>
        <fullName evidence="1">Ubiquinone biosynthesis accessory factor UbiT</fullName>
    </recommendedName>
</protein>
<comment type="function">
    <text evidence="1">Required for O(2)-independent ubiquinone (coenzyme Q) biosynthesis. Likely functions as an accessory factor.</text>
</comment>
<dbReference type="AlphaFoldDB" id="A0A8I1GCY4"/>
<organism evidence="4 5">
    <name type="scientific">Idiomarina abyssalis</name>
    <dbReference type="NCBI Taxonomy" id="86102"/>
    <lineage>
        <taxon>Bacteria</taxon>
        <taxon>Pseudomonadati</taxon>
        <taxon>Pseudomonadota</taxon>
        <taxon>Gammaproteobacteria</taxon>
        <taxon>Alteromonadales</taxon>
        <taxon>Idiomarinaceae</taxon>
        <taxon>Idiomarina</taxon>
    </lineage>
</organism>
<evidence type="ECO:0000256" key="1">
    <source>
        <dbReference type="HAMAP-Rule" id="MF_02231"/>
    </source>
</evidence>
<dbReference type="HAMAP" id="MF_02231">
    <property type="entry name" value="UbiT"/>
    <property type="match status" value="1"/>
</dbReference>
<name>A0A8I1GCY4_9GAMM</name>
<dbReference type="EMBL" id="JAEMOS010000011">
    <property type="protein sequence ID" value="MBJ7266283.1"/>
    <property type="molecule type" value="Genomic_DNA"/>
</dbReference>
<keyword evidence="6" id="KW-1185">Reference proteome</keyword>
<keyword evidence="1" id="KW-0831">Ubiquinone biosynthesis</keyword>
<accession>A0A8I1GCY4</accession>
<dbReference type="UniPathway" id="UPA00232"/>
<sequence>MNTTNWVSSIPKIIQPINKLIPERIINFGSEQLLNRLFKEEIISGDLDFISERVIEIKVKDIDLSLFLTLKGNQLKALKRPVNADVQLSADGDALLLLIYGKVDPDTLFFNRKLMVKGNTELGLHLKNFLDTIEVNQKLPKALFLIGDRFSDFIYKEKGETIQIS</sequence>
<dbReference type="Gene3D" id="3.30.1050.10">
    <property type="entry name" value="SCP2 sterol-binding domain"/>
    <property type="match status" value="1"/>
</dbReference>
<proteinExistence type="inferred from homology"/>
<evidence type="ECO:0000259" key="2">
    <source>
        <dbReference type="Pfam" id="PF02036"/>
    </source>
</evidence>
<dbReference type="SUPFAM" id="SSF55718">
    <property type="entry name" value="SCP-like"/>
    <property type="match status" value="1"/>
</dbReference>
<dbReference type="Proteomes" id="UP000655994">
    <property type="component" value="Unassembled WGS sequence"/>
</dbReference>
<feature type="domain" description="SCP2" evidence="2">
    <location>
        <begin position="34"/>
        <end position="131"/>
    </location>
</feature>
<comment type="pathway">
    <text evidence="1">Cofactor biosynthesis; ubiquinone biosynthesis.</text>
</comment>
<comment type="caution">
    <text evidence="4">The sequence shown here is derived from an EMBL/GenBank/DDBJ whole genome shotgun (WGS) entry which is preliminary data.</text>
</comment>
<reference evidence="4 6" key="1">
    <citation type="submission" date="2020-09" db="EMBL/GenBank/DDBJ databases">
        <title>Draft Genomes of Bacterial Isolates from North Pond Shallow Sediments.</title>
        <authorList>
            <person name="Kiel Reese B."/>
            <person name="Mullis M."/>
            <person name="Weisend R.E."/>
        </authorList>
    </citation>
    <scope>NUCLEOTIDE SEQUENCE</scope>
    <source>
        <strain evidence="4">KJE-2</strain>
        <strain evidence="3 6">KJE-3</strain>
    </source>
</reference>
<dbReference type="EMBL" id="JAEMOP010000009">
    <property type="protein sequence ID" value="MBJ7316422.1"/>
    <property type="molecule type" value="Genomic_DNA"/>
</dbReference>
<evidence type="ECO:0000313" key="5">
    <source>
        <dbReference type="Proteomes" id="UP000621390"/>
    </source>
</evidence>
<dbReference type="OrthoDB" id="5292463at2"/>
<evidence type="ECO:0000313" key="6">
    <source>
        <dbReference type="Proteomes" id="UP000655994"/>
    </source>
</evidence>
<dbReference type="Pfam" id="PF02036">
    <property type="entry name" value="SCP2"/>
    <property type="match status" value="1"/>
</dbReference>
<dbReference type="Proteomes" id="UP000621390">
    <property type="component" value="Unassembled WGS sequence"/>
</dbReference>
<comment type="similarity">
    <text evidence="1">Belongs to the UbiT family.</text>
</comment>
<dbReference type="RefSeq" id="WP_054488627.1">
    <property type="nucleotide sequence ID" value="NZ_FPBE01000003.1"/>
</dbReference>